<proteinExistence type="predicted"/>
<name>A0A0W0YGN8_9GAMM</name>
<keyword evidence="5" id="KW-0808">Transferase</keyword>
<dbReference type="OrthoDB" id="9809766at2"/>
<dbReference type="AlphaFoldDB" id="A0A0W0YGN8"/>
<dbReference type="SUPFAM" id="SSF55874">
    <property type="entry name" value="ATPase domain of HSP90 chaperone/DNA topoisomerase II/histidine kinase"/>
    <property type="match status" value="1"/>
</dbReference>
<accession>A0A0W0YGN8</accession>
<dbReference type="Gene3D" id="3.30.565.10">
    <property type="entry name" value="Histidine kinase-like ATPase, C-terminal domain"/>
    <property type="match status" value="1"/>
</dbReference>
<dbReference type="InterPro" id="IPR036890">
    <property type="entry name" value="HATPase_C_sf"/>
</dbReference>
<evidence type="ECO:0000256" key="7">
    <source>
        <dbReference type="ARBA" id="ARBA00022741"/>
    </source>
</evidence>
<keyword evidence="9" id="KW-0067">ATP-binding</keyword>
<dbReference type="GO" id="GO:0000155">
    <property type="term" value="F:phosphorelay sensor kinase activity"/>
    <property type="evidence" value="ECO:0007669"/>
    <property type="project" value="InterPro"/>
</dbReference>
<dbReference type="InterPro" id="IPR003594">
    <property type="entry name" value="HATPase_dom"/>
</dbReference>
<organism evidence="14 15">
    <name type="scientific">Legionella sainthelensi</name>
    <dbReference type="NCBI Taxonomy" id="28087"/>
    <lineage>
        <taxon>Bacteria</taxon>
        <taxon>Pseudomonadati</taxon>
        <taxon>Pseudomonadota</taxon>
        <taxon>Gammaproteobacteria</taxon>
        <taxon>Legionellales</taxon>
        <taxon>Legionellaceae</taxon>
        <taxon>Legionella</taxon>
    </lineage>
</organism>
<dbReference type="EC" id="2.7.13.3" evidence="3"/>
<dbReference type="CDD" id="cd00082">
    <property type="entry name" value="HisKA"/>
    <property type="match status" value="1"/>
</dbReference>
<evidence type="ECO:0000256" key="3">
    <source>
        <dbReference type="ARBA" id="ARBA00012438"/>
    </source>
</evidence>
<dbReference type="eggNOG" id="COG2205">
    <property type="taxonomic scope" value="Bacteria"/>
</dbReference>
<keyword evidence="11" id="KW-0902">Two-component regulatory system</keyword>
<keyword evidence="10" id="KW-1133">Transmembrane helix</keyword>
<dbReference type="RefSeq" id="WP_027270329.1">
    <property type="nucleotide sequence ID" value="NZ_CAAAJE010000006.1"/>
</dbReference>
<dbReference type="Gene3D" id="1.10.287.130">
    <property type="match status" value="1"/>
</dbReference>
<evidence type="ECO:0000256" key="4">
    <source>
        <dbReference type="ARBA" id="ARBA00022553"/>
    </source>
</evidence>
<evidence type="ECO:0000259" key="13">
    <source>
        <dbReference type="PROSITE" id="PS50109"/>
    </source>
</evidence>
<dbReference type="PRINTS" id="PR00344">
    <property type="entry name" value="BCTRLSENSOR"/>
</dbReference>
<evidence type="ECO:0000256" key="8">
    <source>
        <dbReference type="ARBA" id="ARBA00022777"/>
    </source>
</evidence>
<reference evidence="14 15" key="1">
    <citation type="submission" date="2015-11" db="EMBL/GenBank/DDBJ databases">
        <title>Genomic analysis of 38 Legionella species identifies large and diverse effector repertoires.</title>
        <authorList>
            <person name="Burstein D."/>
            <person name="Amaro F."/>
            <person name="Zusman T."/>
            <person name="Lifshitz Z."/>
            <person name="Cohen O."/>
            <person name="Gilbert J.A."/>
            <person name="Pupko T."/>
            <person name="Shuman H.A."/>
            <person name="Segal G."/>
        </authorList>
    </citation>
    <scope>NUCLEOTIDE SEQUENCE [LARGE SCALE GENOMIC DNA]</scope>
    <source>
        <strain evidence="14 15">Mt.St.Helens-4</strain>
    </source>
</reference>
<feature type="domain" description="Histidine kinase" evidence="13">
    <location>
        <begin position="253"/>
        <end position="468"/>
    </location>
</feature>
<keyword evidence="6" id="KW-0812">Transmembrane</keyword>
<keyword evidence="12" id="KW-0472">Membrane</keyword>
<dbReference type="CDD" id="cd00075">
    <property type="entry name" value="HATPase"/>
    <property type="match status" value="1"/>
</dbReference>
<comment type="subcellular location">
    <subcellularLocation>
        <location evidence="2">Membrane</location>
        <topology evidence="2">Multi-pass membrane protein</topology>
    </subcellularLocation>
</comment>
<dbReference type="InterPro" id="IPR003661">
    <property type="entry name" value="HisK_dim/P_dom"/>
</dbReference>
<dbReference type="GO" id="GO:0005524">
    <property type="term" value="F:ATP binding"/>
    <property type="evidence" value="ECO:0007669"/>
    <property type="project" value="UniProtKB-KW"/>
</dbReference>
<keyword evidence="8 14" id="KW-0418">Kinase</keyword>
<dbReference type="InterPro" id="IPR005467">
    <property type="entry name" value="His_kinase_dom"/>
</dbReference>
<sequence>MKSSIRKFLLINLLLAITITTTLTAIGNYYLDQKDIQDHLDTLMAVSALSYQALLGDDLHQRPLAKIQDALETIPQKIDTFYKKRFLNDEPPENYLDKFNFQVWTNGGKLLLHSSTAPKIPLASEIDGFSDKKISNQDWRVFTTYNDKAGIRTVLAERYDTRNELGHRIAQDDLYIMLLTFPLSGLLIWIIIGRGLDSLDKVAEEVANRAPTHLEPVDLHEVPEEIKPVIDELNKLFFRLKEGFEREKRFAADAAHELRTPLAALKTQAQVALHSNDIEEKNQALQKLIASVNRSTHIVQQLLTMSRLVPEAAHMDEKDEVNLSRLTREILAMLAPAAVEKQIDLEFESNTENLTVYGNSTALGILIRNLVDNSIRYCNEHGRILVRLSKLQNEVMLEVSDNGPGIPAELQSRVFERFFRVLGNKSPGSGLGLAIVQQIAELHGGRLLLDTPKEGTGLIVRFFLPIQENSQL</sequence>
<evidence type="ECO:0000256" key="5">
    <source>
        <dbReference type="ARBA" id="ARBA00022679"/>
    </source>
</evidence>
<dbReference type="EMBL" id="LNYV01000034">
    <property type="protein sequence ID" value="KTD56076.1"/>
    <property type="molecule type" value="Genomic_DNA"/>
</dbReference>
<dbReference type="Pfam" id="PF00512">
    <property type="entry name" value="HisKA"/>
    <property type="match status" value="1"/>
</dbReference>
<dbReference type="InterPro" id="IPR036097">
    <property type="entry name" value="HisK_dim/P_sf"/>
</dbReference>
<evidence type="ECO:0000256" key="10">
    <source>
        <dbReference type="ARBA" id="ARBA00022989"/>
    </source>
</evidence>
<dbReference type="FunFam" id="1.10.287.130:FF:000035">
    <property type="entry name" value="Two-component sensor histidine kinase"/>
    <property type="match status" value="1"/>
</dbReference>
<dbReference type="SMART" id="SM00388">
    <property type="entry name" value="HisKA"/>
    <property type="match status" value="1"/>
</dbReference>
<evidence type="ECO:0000256" key="6">
    <source>
        <dbReference type="ARBA" id="ARBA00022692"/>
    </source>
</evidence>
<dbReference type="PANTHER" id="PTHR45436:SF14">
    <property type="entry name" value="SENSOR PROTEIN QSEC"/>
    <property type="match status" value="1"/>
</dbReference>
<evidence type="ECO:0000256" key="12">
    <source>
        <dbReference type="ARBA" id="ARBA00023136"/>
    </source>
</evidence>
<evidence type="ECO:0000256" key="1">
    <source>
        <dbReference type="ARBA" id="ARBA00000085"/>
    </source>
</evidence>
<dbReference type="STRING" id="28087.Lsai_2206"/>
<dbReference type="InterPro" id="IPR050428">
    <property type="entry name" value="TCS_sensor_his_kinase"/>
</dbReference>
<evidence type="ECO:0000256" key="11">
    <source>
        <dbReference type="ARBA" id="ARBA00023012"/>
    </source>
</evidence>
<dbReference type="Pfam" id="PF02518">
    <property type="entry name" value="HATPase_c"/>
    <property type="match status" value="1"/>
</dbReference>
<dbReference type="PROSITE" id="PS50109">
    <property type="entry name" value="HIS_KIN"/>
    <property type="match status" value="1"/>
</dbReference>
<evidence type="ECO:0000256" key="2">
    <source>
        <dbReference type="ARBA" id="ARBA00004141"/>
    </source>
</evidence>
<protein>
    <recommendedName>
        <fullName evidence="3">histidine kinase</fullName>
        <ecNumber evidence="3">2.7.13.3</ecNumber>
    </recommendedName>
</protein>
<dbReference type="PANTHER" id="PTHR45436">
    <property type="entry name" value="SENSOR HISTIDINE KINASE YKOH"/>
    <property type="match status" value="1"/>
</dbReference>
<comment type="caution">
    <text evidence="14">The sequence shown here is derived from an EMBL/GenBank/DDBJ whole genome shotgun (WGS) entry which is preliminary data.</text>
</comment>
<keyword evidence="4" id="KW-0597">Phosphoprotein</keyword>
<dbReference type="GO" id="GO:0005886">
    <property type="term" value="C:plasma membrane"/>
    <property type="evidence" value="ECO:0007669"/>
    <property type="project" value="TreeGrafter"/>
</dbReference>
<keyword evidence="7" id="KW-0547">Nucleotide-binding</keyword>
<evidence type="ECO:0000313" key="14">
    <source>
        <dbReference type="EMBL" id="KTD56076.1"/>
    </source>
</evidence>
<dbReference type="SMART" id="SM00387">
    <property type="entry name" value="HATPase_c"/>
    <property type="match status" value="1"/>
</dbReference>
<dbReference type="SUPFAM" id="SSF47384">
    <property type="entry name" value="Homodimeric domain of signal transducing histidine kinase"/>
    <property type="match status" value="1"/>
</dbReference>
<gene>
    <name evidence="14" type="primary">qseC</name>
    <name evidence="14" type="ORF">Lsai_2206</name>
</gene>
<evidence type="ECO:0000256" key="9">
    <source>
        <dbReference type="ARBA" id="ARBA00022840"/>
    </source>
</evidence>
<comment type="catalytic activity">
    <reaction evidence="1">
        <text>ATP + protein L-histidine = ADP + protein N-phospho-L-histidine.</text>
        <dbReference type="EC" id="2.7.13.3"/>
    </reaction>
</comment>
<evidence type="ECO:0000313" key="15">
    <source>
        <dbReference type="Proteomes" id="UP000054621"/>
    </source>
</evidence>
<dbReference type="Proteomes" id="UP000054621">
    <property type="component" value="Unassembled WGS sequence"/>
</dbReference>
<dbReference type="PATRIC" id="fig|28087.4.peg.2378"/>
<dbReference type="InterPro" id="IPR004358">
    <property type="entry name" value="Sig_transdc_His_kin-like_C"/>
</dbReference>